<keyword evidence="15" id="KW-1185">Reference proteome</keyword>
<dbReference type="Gene3D" id="3.80.10.10">
    <property type="entry name" value="Ribonuclease Inhibitor"/>
    <property type="match status" value="1"/>
</dbReference>
<dbReference type="SUPFAM" id="SSF52058">
    <property type="entry name" value="L domain-like"/>
    <property type="match status" value="1"/>
</dbReference>
<comment type="similarity">
    <text evidence="3">Belongs to the disease resistance NB-LRR family.</text>
</comment>
<dbReference type="PRINTS" id="PR00364">
    <property type="entry name" value="DISEASERSIST"/>
</dbReference>
<keyword evidence="9" id="KW-0611">Plant defense</keyword>
<keyword evidence="6" id="KW-0381">Hypersensitive response</keyword>
<comment type="subcellular location">
    <subcellularLocation>
        <location evidence="2">Cytoplasm</location>
    </subcellularLocation>
</comment>
<reference evidence="14" key="1">
    <citation type="submission" date="2020-07" db="EMBL/GenBank/DDBJ databases">
        <title>Ethylene signaling mediates host invasion by parasitic plants.</title>
        <authorList>
            <person name="Yoshida S."/>
        </authorList>
    </citation>
    <scope>NUCLEOTIDE SEQUENCE</scope>
    <source>
        <strain evidence="14">Okayama</strain>
    </source>
</reference>
<feature type="domain" description="Disease resistance protein winged helix" evidence="12">
    <location>
        <begin position="394"/>
        <end position="460"/>
    </location>
</feature>
<comment type="function">
    <text evidence="1">Confers resistance to late blight (Phytophthora infestans) races carrying the avirulence gene Avr1. Resistance proteins guard the plant against pathogens that contain an appropriate avirulence protein via an indirect interaction with this avirulence protein. That triggers a defense system including the hypersensitive response, which restricts the pathogen growth.</text>
</comment>
<dbReference type="Gene3D" id="1.10.10.10">
    <property type="entry name" value="Winged helix-like DNA-binding domain superfamily/Winged helix DNA-binding domain"/>
    <property type="match status" value="1"/>
</dbReference>
<evidence type="ECO:0000259" key="13">
    <source>
        <dbReference type="Pfam" id="PF23598"/>
    </source>
</evidence>
<dbReference type="PANTHER" id="PTHR23155:SF1152">
    <property type="entry name" value="AAA+ ATPASE DOMAIN-CONTAINING PROTEIN"/>
    <property type="match status" value="1"/>
</dbReference>
<evidence type="ECO:0000313" key="15">
    <source>
        <dbReference type="Proteomes" id="UP000653305"/>
    </source>
</evidence>
<dbReference type="InterPro" id="IPR002182">
    <property type="entry name" value="NB-ARC"/>
</dbReference>
<evidence type="ECO:0000256" key="8">
    <source>
        <dbReference type="ARBA" id="ARBA00022741"/>
    </source>
</evidence>
<evidence type="ECO:0000256" key="2">
    <source>
        <dbReference type="ARBA" id="ARBA00004496"/>
    </source>
</evidence>
<dbReference type="Proteomes" id="UP000653305">
    <property type="component" value="Unassembled WGS sequence"/>
</dbReference>
<dbReference type="InterPro" id="IPR036388">
    <property type="entry name" value="WH-like_DNA-bd_sf"/>
</dbReference>
<dbReference type="Gene3D" id="3.40.50.300">
    <property type="entry name" value="P-loop containing nucleotide triphosphate hydrolases"/>
    <property type="match status" value="1"/>
</dbReference>
<evidence type="ECO:0000259" key="12">
    <source>
        <dbReference type="Pfam" id="PF23559"/>
    </source>
</evidence>
<dbReference type="OrthoDB" id="676979at2759"/>
<dbReference type="GO" id="GO:0005524">
    <property type="term" value="F:ATP binding"/>
    <property type="evidence" value="ECO:0007669"/>
    <property type="project" value="UniProtKB-KW"/>
</dbReference>
<evidence type="ECO:0000256" key="9">
    <source>
        <dbReference type="ARBA" id="ARBA00022821"/>
    </source>
</evidence>
<name>A0A830D711_9LAMI</name>
<dbReference type="InterPro" id="IPR058922">
    <property type="entry name" value="WHD_DRP"/>
</dbReference>
<dbReference type="PANTHER" id="PTHR23155">
    <property type="entry name" value="DISEASE RESISTANCE PROTEIN RP"/>
    <property type="match status" value="1"/>
</dbReference>
<keyword evidence="10" id="KW-0067">ATP-binding</keyword>
<dbReference type="FunFam" id="1.10.10.10:FF:000322">
    <property type="entry name" value="Probable disease resistance protein At1g63360"/>
    <property type="match status" value="1"/>
</dbReference>
<evidence type="ECO:0000256" key="7">
    <source>
        <dbReference type="ARBA" id="ARBA00022737"/>
    </source>
</evidence>
<evidence type="ECO:0000259" key="11">
    <source>
        <dbReference type="Pfam" id="PF00931"/>
    </source>
</evidence>
<feature type="domain" description="Disease resistance R13L4/SHOC-2-like LRR" evidence="13">
    <location>
        <begin position="518"/>
        <end position="732"/>
    </location>
</feature>
<keyword evidence="4" id="KW-0963">Cytoplasm</keyword>
<dbReference type="GO" id="GO:0009626">
    <property type="term" value="P:plant-type hypersensitive response"/>
    <property type="evidence" value="ECO:0007669"/>
    <property type="project" value="UniProtKB-KW"/>
</dbReference>
<dbReference type="InterPro" id="IPR042197">
    <property type="entry name" value="Apaf_helical"/>
</dbReference>
<organism evidence="14 15">
    <name type="scientific">Phtheirospermum japonicum</name>
    <dbReference type="NCBI Taxonomy" id="374723"/>
    <lineage>
        <taxon>Eukaryota</taxon>
        <taxon>Viridiplantae</taxon>
        <taxon>Streptophyta</taxon>
        <taxon>Embryophyta</taxon>
        <taxon>Tracheophyta</taxon>
        <taxon>Spermatophyta</taxon>
        <taxon>Magnoliopsida</taxon>
        <taxon>eudicotyledons</taxon>
        <taxon>Gunneridae</taxon>
        <taxon>Pentapetalae</taxon>
        <taxon>asterids</taxon>
        <taxon>lamiids</taxon>
        <taxon>Lamiales</taxon>
        <taxon>Orobanchaceae</taxon>
        <taxon>Orobanchaceae incertae sedis</taxon>
        <taxon>Phtheirospermum</taxon>
    </lineage>
</organism>
<accession>A0A830D711</accession>
<feature type="domain" description="NB-ARC" evidence="11">
    <location>
        <begin position="143"/>
        <end position="307"/>
    </location>
</feature>
<keyword evidence="8" id="KW-0547">Nucleotide-binding</keyword>
<dbReference type="Pfam" id="PF23598">
    <property type="entry name" value="LRR_14"/>
    <property type="match status" value="1"/>
</dbReference>
<proteinExistence type="inferred from homology"/>
<dbReference type="EMBL" id="BMAC01001524">
    <property type="protein sequence ID" value="GFQ07497.1"/>
    <property type="molecule type" value="Genomic_DNA"/>
</dbReference>
<keyword evidence="7" id="KW-0677">Repeat</keyword>
<dbReference type="InterPro" id="IPR027417">
    <property type="entry name" value="P-loop_NTPase"/>
</dbReference>
<sequence>MAHAAVVSLTQKLVRLLNPSQSNILLPKSELGSIYHDLSYWQSFLQTPGSSQSNDTANALQTQIQDLAVEFEELIRSYTSDCFVPGLESSEDVSSAFKFFQEIVRIKPKINSLTKTLEAEEAKRNTEAQRPNGTMKVVVGLDDVLEQLKSRVLSSEHDLRVIPLVGMAGIGKTTLAKELYYHPIVLDHFEFRLFLTVGPQYQSRQFLLHALDQLGFRIDEMGGKRVAELGEHLYRALYGKRYLVVLDDIWDAQVWDEIEILFPNDENGSRIIMTTRLLNVAGADIRVPLLNDDESWTLLRRMVFTSEEDLCDPQLEKIGRKIAKNCEGLPLAIMEVGKLLCKIERKVESWKEISESEDPLVITIDDGTPISRALSLSYIMLPPHLKPCFLYMGVFPKGYEVPTSRLIKLWVSEGFIETSSSKSLEKVAEEHLDDLVSRSLVLVCKGSSRGRTKTCRIHFVYRNICISEAQNEKLFHIVKKYPTSFPQGTNIQRALCFHNNTVLGFKGVHYLLESVSNARSLLCYGPQHQHPLRMYLHFPSLRVLDAVAIRFYKFPHQVVELVELRYLAITYDREIPPSISGLCNLEVLIIRRYHQCLKSSEDPVYLPMEIWKLCKLRHLQCMGFDLPDPTKDVGFDGYVILKNLVTLSGVTSHSCNRGVLESVPNLTNLGIQIESLHDKVEILNLFSSFNYLNRLESFKCVIENPGLGSSYVTSASAFPDYIRKLTLSGCGFSWRNMGDLFNPKNLEVLKLRRYAFCGPEWIFFAGYYTGLKFLLLEDLDVEHWIINIGSYFFNLRHLIIRHCYKLREIPIAIGYILTLEMVEVDDCSPSLVISAQRIQELQQQNTGNESFQLRIHSSWDDKKLKR</sequence>
<dbReference type="FunFam" id="3.40.50.300:FF:001091">
    <property type="entry name" value="Probable disease resistance protein At1g61300"/>
    <property type="match status" value="1"/>
</dbReference>
<dbReference type="InterPro" id="IPR055414">
    <property type="entry name" value="LRR_R13L4/SHOC2-like"/>
</dbReference>
<dbReference type="Pfam" id="PF23559">
    <property type="entry name" value="WHD_DRP"/>
    <property type="match status" value="1"/>
</dbReference>
<dbReference type="Pfam" id="PF00931">
    <property type="entry name" value="NB-ARC"/>
    <property type="match status" value="1"/>
</dbReference>
<evidence type="ECO:0000256" key="3">
    <source>
        <dbReference type="ARBA" id="ARBA00008894"/>
    </source>
</evidence>
<keyword evidence="5" id="KW-0433">Leucine-rich repeat</keyword>
<dbReference type="GO" id="GO:0043531">
    <property type="term" value="F:ADP binding"/>
    <property type="evidence" value="ECO:0007669"/>
    <property type="project" value="InterPro"/>
</dbReference>
<evidence type="ECO:0000256" key="4">
    <source>
        <dbReference type="ARBA" id="ARBA00022490"/>
    </source>
</evidence>
<evidence type="ECO:0000256" key="6">
    <source>
        <dbReference type="ARBA" id="ARBA00022667"/>
    </source>
</evidence>
<dbReference type="InterPro" id="IPR032675">
    <property type="entry name" value="LRR_dom_sf"/>
</dbReference>
<gene>
    <name evidence="14" type="ORF">PHJA_002893800</name>
</gene>
<dbReference type="GO" id="GO:0005737">
    <property type="term" value="C:cytoplasm"/>
    <property type="evidence" value="ECO:0007669"/>
    <property type="project" value="UniProtKB-SubCell"/>
</dbReference>
<dbReference type="Gene3D" id="1.10.8.430">
    <property type="entry name" value="Helical domain of apoptotic protease-activating factors"/>
    <property type="match status" value="1"/>
</dbReference>
<dbReference type="Gene3D" id="1.20.5.4130">
    <property type="match status" value="1"/>
</dbReference>
<evidence type="ECO:0000313" key="14">
    <source>
        <dbReference type="EMBL" id="GFQ07497.1"/>
    </source>
</evidence>
<dbReference type="InterPro" id="IPR044974">
    <property type="entry name" value="Disease_R_plants"/>
</dbReference>
<comment type="caution">
    <text evidence="14">The sequence shown here is derived from an EMBL/GenBank/DDBJ whole genome shotgun (WGS) entry which is preliminary data.</text>
</comment>
<evidence type="ECO:0000256" key="10">
    <source>
        <dbReference type="ARBA" id="ARBA00022840"/>
    </source>
</evidence>
<protein>
    <submittedName>
        <fullName evidence="14">Putative late blight resistance protein homolog r1a-6</fullName>
    </submittedName>
</protein>
<dbReference type="AlphaFoldDB" id="A0A830D711"/>
<evidence type="ECO:0000256" key="5">
    <source>
        <dbReference type="ARBA" id="ARBA00022614"/>
    </source>
</evidence>
<dbReference type="GO" id="GO:0051607">
    <property type="term" value="P:defense response to virus"/>
    <property type="evidence" value="ECO:0007669"/>
    <property type="project" value="UniProtKB-ARBA"/>
</dbReference>
<evidence type="ECO:0000256" key="1">
    <source>
        <dbReference type="ARBA" id="ARBA00002074"/>
    </source>
</evidence>
<dbReference type="SUPFAM" id="SSF52540">
    <property type="entry name" value="P-loop containing nucleoside triphosphate hydrolases"/>
    <property type="match status" value="1"/>
</dbReference>